<comment type="similarity">
    <text evidence="2">Belongs to the peptidase S9B family.</text>
</comment>
<dbReference type="STRING" id="56216.A0A1A6HZ10"/>
<feature type="transmembrane region" description="Helical" evidence="10">
    <location>
        <begin position="83"/>
        <end position="105"/>
    </location>
</feature>
<evidence type="ECO:0000313" key="12">
    <source>
        <dbReference type="EMBL" id="OBS83255.1"/>
    </source>
</evidence>
<sequence length="395" mass="43609">MWIQARKVVAKLYRRTAVCDKDRQWGHQYVEEKGDGLWKLLAFHVRRSLWKLSSSEETTEKHSKLDSQELVGSNPPQRNWKGIAIALLVILVICSLIVTSVILLTPDKEFIYRERKGSVILRNESLRAIRYEISPDKEYALFSYNVEPVYQHSHTGYYVLSKIPHGTPPLPAKLSPAQHGLLMTTAPPEAGAVDPQSLDPPEVSNAKLQYAGWGPKGQQLVNIAPCSKSALMITSHAAMTESPWGTENTAAGSSAKELSEPHSPAIGVPGYADVTSVVTTAILSDSCPSSLNTKTLDPPSVGLHLNIFIFENNIYYCAHVGKQAIRVVSTGKEGVVYNGLSDWLYEVRTLLCSDASFTSALNMQSGREDEMLPSDTSLKQAQSLFRKLLVPLTQY</sequence>
<keyword evidence="5" id="KW-0735">Signal-anchor</keyword>
<protein>
    <recommendedName>
        <fullName evidence="11">Dipeptidylpeptidase IV N-terminal domain-containing protein</fullName>
    </recommendedName>
</protein>
<evidence type="ECO:0000256" key="5">
    <source>
        <dbReference type="ARBA" id="ARBA00022968"/>
    </source>
</evidence>
<keyword evidence="4 10" id="KW-0812">Transmembrane</keyword>
<comment type="subcellular location">
    <subcellularLocation>
        <location evidence="1">Cell membrane</location>
        <topology evidence="1">Single-pass type II membrane protein</topology>
    </subcellularLocation>
</comment>
<dbReference type="InterPro" id="IPR050278">
    <property type="entry name" value="Serine_Prot_S9B/DPPIV"/>
</dbReference>
<feature type="domain" description="Dipeptidylpeptidase IV N-terminal" evidence="11">
    <location>
        <begin position="307"/>
        <end position="346"/>
    </location>
</feature>
<dbReference type="Proteomes" id="UP000092124">
    <property type="component" value="Unassembled WGS sequence"/>
</dbReference>
<evidence type="ECO:0000259" key="11">
    <source>
        <dbReference type="Pfam" id="PF00930"/>
    </source>
</evidence>
<dbReference type="OrthoDB" id="16520at2759"/>
<organism evidence="12 13">
    <name type="scientific">Neotoma lepida</name>
    <name type="common">Desert woodrat</name>
    <dbReference type="NCBI Taxonomy" id="56216"/>
    <lineage>
        <taxon>Eukaryota</taxon>
        <taxon>Metazoa</taxon>
        <taxon>Chordata</taxon>
        <taxon>Craniata</taxon>
        <taxon>Vertebrata</taxon>
        <taxon>Euteleostomi</taxon>
        <taxon>Mammalia</taxon>
        <taxon>Eutheria</taxon>
        <taxon>Euarchontoglires</taxon>
        <taxon>Glires</taxon>
        <taxon>Rodentia</taxon>
        <taxon>Myomorpha</taxon>
        <taxon>Muroidea</taxon>
        <taxon>Cricetidae</taxon>
        <taxon>Neotominae</taxon>
        <taxon>Neotoma</taxon>
    </lineage>
</organism>
<dbReference type="GO" id="GO:0006508">
    <property type="term" value="P:proteolysis"/>
    <property type="evidence" value="ECO:0007669"/>
    <property type="project" value="InterPro"/>
</dbReference>
<dbReference type="Pfam" id="PF00930">
    <property type="entry name" value="DPPIV_N"/>
    <property type="match status" value="1"/>
</dbReference>
<evidence type="ECO:0000256" key="9">
    <source>
        <dbReference type="ARBA" id="ARBA00023180"/>
    </source>
</evidence>
<evidence type="ECO:0000256" key="4">
    <source>
        <dbReference type="ARBA" id="ARBA00022692"/>
    </source>
</evidence>
<dbReference type="GO" id="GO:0015459">
    <property type="term" value="F:potassium channel regulator activity"/>
    <property type="evidence" value="ECO:0007669"/>
    <property type="project" value="TreeGrafter"/>
</dbReference>
<evidence type="ECO:0000256" key="8">
    <source>
        <dbReference type="ARBA" id="ARBA00023157"/>
    </source>
</evidence>
<reference evidence="12 13" key="1">
    <citation type="submission" date="2016-06" db="EMBL/GenBank/DDBJ databases">
        <title>The Draft Genome Sequence and Annotation of the Desert Woodrat Neotoma lepida.</title>
        <authorList>
            <person name="Campbell M."/>
            <person name="Oakeson K.F."/>
            <person name="Yandell M."/>
            <person name="Halpert J.R."/>
            <person name="Dearing D."/>
        </authorList>
    </citation>
    <scope>NUCLEOTIDE SEQUENCE [LARGE SCALE GENOMIC DNA]</scope>
    <source>
        <strain evidence="12">417</strain>
        <tissue evidence="12">Liver</tissue>
    </source>
</reference>
<keyword evidence="9" id="KW-0325">Glycoprotein</keyword>
<dbReference type="EMBL" id="LZPO01007948">
    <property type="protein sequence ID" value="OBS83255.1"/>
    <property type="molecule type" value="Genomic_DNA"/>
</dbReference>
<keyword evidence="8" id="KW-1015">Disulfide bond</keyword>
<dbReference type="AlphaFoldDB" id="A0A1A6HZ10"/>
<dbReference type="PANTHER" id="PTHR11731">
    <property type="entry name" value="PROTEASE FAMILY S9B,C DIPEPTIDYL-PEPTIDASE IV-RELATED"/>
    <property type="match status" value="1"/>
</dbReference>
<feature type="non-terminal residue" evidence="12">
    <location>
        <position position="395"/>
    </location>
</feature>
<dbReference type="PANTHER" id="PTHR11731:SF20">
    <property type="entry name" value="DIPEPTIDYL AMINOPEPTIDASE-LIKE PROTEIN 6"/>
    <property type="match status" value="1"/>
</dbReference>
<keyword evidence="6 10" id="KW-1133">Transmembrane helix</keyword>
<dbReference type="GO" id="GO:0008076">
    <property type="term" value="C:voltage-gated potassium channel complex"/>
    <property type="evidence" value="ECO:0007669"/>
    <property type="project" value="TreeGrafter"/>
</dbReference>
<keyword evidence="13" id="KW-1185">Reference proteome</keyword>
<evidence type="ECO:0000256" key="7">
    <source>
        <dbReference type="ARBA" id="ARBA00023136"/>
    </source>
</evidence>
<name>A0A1A6HZ10_NEOLE</name>
<dbReference type="GO" id="GO:1901379">
    <property type="term" value="P:regulation of potassium ion transmembrane transport"/>
    <property type="evidence" value="ECO:0007669"/>
    <property type="project" value="TreeGrafter"/>
</dbReference>
<gene>
    <name evidence="12" type="ORF">A6R68_22751</name>
</gene>
<keyword evidence="3" id="KW-1003">Cell membrane</keyword>
<dbReference type="Gene3D" id="2.140.10.30">
    <property type="entry name" value="Dipeptidylpeptidase IV, N-terminal domain"/>
    <property type="match status" value="2"/>
</dbReference>
<proteinExistence type="inferred from homology"/>
<accession>A0A1A6HZ10</accession>
<evidence type="ECO:0000256" key="1">
    <source>
        <dbReference type="ARBA" id="ARBA00004401"/>
    </source>
</evidence>
<dbReference type="InterPro" id="IPR002469">
    <property type="entry name" value="Peptidase_S9B_N"/>
</dbReference>
<evidence type="ECO:0000256" key="6">
    <source>
        <dbReference type="ARBA" id="ARBA00022989"/>
    </source>
</evidence>
<evidence type="ECO:0000256" key="10">
    <source>
        <dbReference type="SAM" id="Phobius"/>
    </source>
</evidence>
<evidence type="ECO:0000256" key="2">
    <source>
        <dbReference type="ARBA" id="ARBA00006150"/>
    </source>
</evidence>
<evidence type="ECO:0000256" key="3">
    <source>
        <dbReference type="ARBA" id="ARBA00022475"/>
    </source>
</evidence>
<keyword evidence="7 10" id="KW-0472">Membrane</keyword>
<evidence type="ECO:0000313" key="13">
    <source>
        <dbReference type="Proteomes" id="UP000092124"/>
    </source>
</evidence>
<comment type="caution">
    <text evidence="12">The sequence shown here is derived from an EMBL/GenBank/DDBJ whole genome shotgun (WGS) entry which is preliminary data.</text>
</comment>